<dbReference type="PANTHER" id="PTHR38471">
    <property type="entry name" value="FOUR HELIX BUNDLE PROTEIN"/>
    <property type="match status" value="1"/>
</dbReference>
<dbReference type="Gene3D" id="1.20.1440.60">
    <property type="entry name" value="23S rRNA-intervening sequence"/>
    <property type="match status" value="1"/>
</dbReference>
<proteinExistence type="predicted"/>
<dbReference type="CDD" id="cd16377">
    <property type="entry name" value="23S_rRNA_IVP_like"/>
    <property type="match status" value="1"/>
</dbReference>
<dbReference type="EMBL" id="MFAE01000010">
    <property type="protein sequence ID" value="OGD66998.1"/>
    <property type="molecule type" value="Genomic_DNA"/>
</dbReference>
<dbReference type="Pfam" id="PF05635">
    <property type="entry name" value="23S_rRNA_IVP"/>
    <property type="match status" value="1"/>
</dbReference>
<dbReference type="STRING" id="1797582.A2442_02590"/>
<dbReference type="AlphaFoldDB" id="A0A1F5EHX0"/>
<name>A0A1F5EHX0_9BACT</name>
<gene>
    <name evidence="1" type="ORF">A2442_02590</name>
</gene>
<dbReference type="PANTHER" id="PTHR38471:SF2">
    <property type="entry name" value="FOUR HELIX BUNDLE PROTEIN"/>
    <property type="match status" value="1"/>
</dbReference>
<dbReference type="NCBIfam" id="TIGR02436">
    <property type="entry name" value="four helix bundle protein"/>
    <property type="match status" value="1"/>
</dbReference>
<dbReference type="InterPro" id="IPR012657">
    <property type="entry name" value="23S_rRNA-intervening_sequence"/>
</dbReference>
<dbReference type="InterPro" id="IPR036583">
    <property type="entry name" value="23S_rRNA_IVS_sf"/>
</dbReference>
<dbReference type="SUPFAM" id="SSF158446">
    <property type="entry name" value="IVS-encoded protein-like"/>
    <property type="match status" value="1"/>
</dbReference>
<protein>
    <recommendedName>
        <fullName evidence="3">Four helix bundle protein</fullName>
    </recommendedName>
</protein>
<sequence length="130" mass="15429">MEKNNNTILRFREFPVYKDSRKFRKEVKQLSKDKFPKEELYSLQQQLWRALDSILLNIAEGSDKHSDKDFSHFLNISLGSLNEVVACLDCAFDDNYIEKEEHEKFIVDSEKIIRQLKAFLSKVRKDNKRG</sequence>
<evidence type="ECO:0000313" key="1">
    <source>
        <dbReference type="EMBL" id="OGD66998.1"/>
    </source>
</evidence>
<evidence type="ECO:0008006" key="3">
    <source>
        <dbReference type="Google" id="ProtNLM"/>
    </source>
</evidence>
<dbReference type="Proteomes" id="UP000179003">
    <property type="component" value="Unassembled WGS sequence"/>
</dbReference>
<accession>A0A1F5EHX0</accession>
<reference evidence="1 2" key="1">
    <citation type="journal article" date="2016" name="Nat. Commun.">
        <title>Thousands of microbial genomes shed light on interconnected biogeochemical processes in an aquifer system.</title>
        <authorList>
            <person name="Anantharaman K."/>
            <person name="Brown C.T."/>
            <person name="Hug L.A."/>
            <person name="Sharon I."/>
            <person name="Castelle C.J."/>
            <person name="Probst A.J."/>
            <person name="Thomas B.C."/>
            <person name="Singh A."/>
            <person name="Wilkins M.J."/>
            <person name="Karaoz U."/>
            <person name="Brodie E.L."/>
            <person name="Williams K.H."/>
            <person name="Hubbard S.S."/>
            <person name="Banfield J.F."/>
        </authorList>
    </citation>
    <scope>NUCLEOTIDE SEQUENCE [LARGE SCALE GENOMIC DNA]</scope>
</reference>
<evidence type="ECO:0000313" key="2">
    <source>
        <dbReference type="Proteomes" id="UP000179003"/>
    </source>
</evidence>
<organism evidence="1 2">
    <name type="scientific">Candidatus Campbellbacteria bacterium RIFOXYC2_FULL_35_25</name>
    <dbReference type="NCBI Taxonomy" id="1797582"/>
    <lineage>
        <taxon>Bacteria</taxon>
        <taxon>Candidatus Campbelliibacteriota</taxon>
    </lineage>
</organism>
<comment type="caution">
    <text evidence="1">The sequence shown here is derived from an EMBL/GenBank/DDBJ whole genome shotgun (WGS) entry which is preliminary data.</text>
</comment>